<evidence type="ECO:0000256" key="1">
    <source>
        <dbReference type="SAM" id="MobiDB-lite"/>
    </source>
</evidence>
<name>A0AAE1GTD2_9NEOP</name>
<reference evidence="2" key="2">
    <citation type="journal article" date="2023" name="BMC Genomics">
        <title>Pest status, molecular evolution, and epigenetic factors derived from the genome assembly of Frankliniella fusca, a thysanopteran phytovirus vector.</title>
        <authorList>
            <person name="Catto M.A."/>
            <person name="Labadie P.E."/>
            <person name="Jacobson A.L."/>
            <person name="Kennedy G.G."/>
            <person name="Srinivasan R."/>
            <person name="Hunt B.G."/>
        </authorList>
    </citation>
    <scope>NUCLEOTIDE SEQUENCE</scope>
    <source>
        <strain evidence="2">PL_HMW_Pooled</strain>
    </source>
</reference>
<dbReference type="Proteomes" id="UP001219518">
    <property type="component" value="Unassembled WGS sequence"/>
</dbReference>
<feature type="compositionally biased region" description="Basic and acidic residues" evidence="1">
    <location>
        <begin position="50"/>
        <end position="61"/>
    </location>
</feature>
<keyword evidence="3" id="KW-1185">Reference proteome</keyword>
<gene>
    <name evidence="2" type="ORF">KUF71_002984</name>
</gene>
<accession>A0AAE1GTD2</accession>
<organism evidence="2 3">
    <name type="scientific">Frankliniella fusca</name>
    <dbReference type="NCBI Taxonomy" id="407009"/>
    <lineage>
        <taxon>Eukaryota</taxon>
        <taxon>Metazoa</taxon>
        <taxon>Ecdysozoa</taxon>
        <taxon>Arthropoda</taxon>
        <taxon>Hexapoda</taxon>
        <taxon>Insecta</taxon>
        <taxon>Pterygota</taxon>
        <taxon>Neoptera</taxon>
        <taxon>Paraneoptera</taxon>
        <taxon>Thysanoptera</taxon>
        <taxon>Terebrantia</taxon>
        <taxon>Thripoidea</taxon>
        <taxon>Thripidae</taxon>
        <taxon>Frankliniella</taxon>
    </lineage>
</organism>
<sequence>MAAQVAALALGALGAGVALFLAAGMLSTAAILASTKAARPRAAPSTSHPSPDRRAPKLAPEELRPEVGLHLDWLASTRGRIR</sequence>
<feature type="region of interest" description="Disordered" evidence="1">
    <location>
        <begin position="37"/>
        <end position="61"/>
    </location>
</feature>
<evidence type="ECO:0000313" key="3">
    <source>
        <dbReference type="Proteomes" id="UP001219518"/>
    </source>
</evidence>
<dbReference type="GO" id="GO:0016301">
    <property type="term" value="F:kinase activity"/>
    <property type="evidence" value="ECO:0007669"/>
    <property type="project" value="UniProtKB-KW"/>
</dbReference>
<evidence type="ECO:0000313" key="2">
    <source>
        <dbReference type="EMBL" id="KAK3907485.1"/>
    </source>
</evidence>
<proteinExistence type="predicted"/>
<protein>
    <submittedName>
        <fullName evidence="2">Testis-specific serine/threonine-protein kinase 1</fullName>
    </submittedName>
</protein>
<dbReference type="AlphaFoldDB" id="A0AAE1GTD2"/>
<reference evidence="2" key="1">
    <citation type="submission" date="2021-07" db="EMBL/GenBank/DDBJ databases">
        <authorList>
            <person name="Catto M.A."/>
            <person name="Jacobson A."/>
            <person name="Kennedy G."/>
            <person name="Labadie P."/>
            <person name="Hunt B.G."/>
            <person name="Srinivasan R."/>
        </authorList>
    </citation>
    <scope>NUCLEOTIDE SEQUENCE</scope>
    <source>
        <strain evidence="2">PL_HMW_Pooled</strain>
        <tissue evidence="2">Head</tissue>
    </source>
</reference>
<keyword evidence="2" id="KW-0418">Kinase</keyword>
<dbReference type="EMBL" id="JAHWGI010000011">
    <property type="protein sequence ID" value="KAK3907485.1"/>
    <property type="molecule type" value="Genomic_DNA"/>
</dbReference>
<comment type="caution">
    <text evidence="2">The sequence shown here is derived from an EMBL/GenBank/DDBJ whole genome shotgun (WGS) entry which is preliminary data.</text>
</comment>
<keyword evidence="2" id="KW-0808">Transferase</keyword>